<evidence type="ECO:0000256" key="2">
    <source>
        <dbReference type="ARBA" id="ARBA00016122"/>
    </source>
</evidence>
<evidence type="ECO:0000256" key="4">
    <source>
        <dbReference type="ARBA" id="ARBA00023054"/>
    </source>
</evidence>
<organism evidence="7 8">
    <name type="scientific">Nasonia vitripennis</name>
    <name type="common">Parasitic wasp</name>
    <dbReference type="NCBI Taxonomy" id="7425"/>
    <lineage>
        <taxon>Eukaryota</taxon>
        <taxon>Metazoa</taxon>
        <taxon>Ecdysozoa</taxon>
        <taxon>Arthropoda</taxon>
        <taxon>Hexapoda</taxon>
        <taxon>Insecta</taxon>
        <taxon>Pterygota</taxon>
        <taxon>Neoptera</taxon>
        <taxon>Endopterygota</taxon>
        <taxon>Hymenoptera</taxon>
        <taxon>Apocrita</taxon>
        <taxon>Proctotrupomorpha</taxon>
        <taxon>Chalcidoidea</taxon>
        <taxon>Pteromalidae</taxon>
        <taxon>Pteromalinae</taxon>
        <taxon>Nasonia</taxon>
    </lineage>
</organism>
<dbReference type="GO" id="GO:0042147">
    <property type="term" value="P:retrograde transport, endosome to Golgi"/>
    <property type="evidence" value="ECO:0007669"/>
    <property type="project" value="UniProtKB-UniRule"/>
</dbReference>
<keyword evidence="8" id="KW-1185">Reference proteome</keyword>
<dbReference type="KEGG" id="nvi:100122959"/>
<dbReference type="GO" id="GO:0000938">
    <property type="term" value="C:GARP complex"/>
    <property type="evidence" value="ECO:0007669"/>
    <property type="project" value="UniProtKB-UniRule"/>
</dbReference>
<evidence type="ECO:0000313" key="7">
    <source>
        <dbReference type="EnsemblMetazoa" id="XP_001606569"/>
    </source>
</evidence>
<dbReference type="PANTHER" id="PTHR15954">
    <property type="entry name" value="VACUOLAR PROTEIN SORTING-ASSOCIATED PROTEIN 51 HOMOLOG"/>
    <property type="match status" value="1"/>
</dbReference>
<comment type="function">
    <text evidence="5">Acts as component of the GARP complex that is involved in retrograde transport from early and late endosomes to the trans-Golgi network (TGN).</text>
</comment>
<dbReference type="GO" id="GO:0006869">
    <property type="term" value="P:lipid transport"/>
    <property type="evidence" value="ECO:0007669"/>
    <property type="project" value="UniProtKB-UniRule"/>
</dbReference>
<comment type="subunit">
    <text evidence="5">Component of the Golgi-associated retrograde protein (GARP) complex.</text>
</comment>
<dbReference type="GO" id="GO:0007030">
    <property type="term" value="P:Golgi organization"/>
    <property type="evidence" value="ECO:0007669"/>
    <property type="project" value="UniProtKB-UniRule"/>
</dbReference>
<keyword evidence="3 5" id="KW-0813">Transport</keyword>
<evidence type="ECO:0000259" key="6">
    <source>
        <dbReference type="Pfam" id="PF15469"/>
    </source>
</evidence>
<proteinExistence type="inferred from homology"/>
<dbReference type="GO" id="GO:0005829">
    <property type="term" value="C:cytosol"/>
    <property type="evidence" value="ECO:0007669"/>
    <property type="project" value="GOC"/>
</dbReference>
<dbReference type="InterPro" id="IPR014812">
    <property type="entry name" value="Vps51"/>
</dbReference>
<dbReference type="EnsemblMetazoa" id="XM_001606519">
    <property type="protein sequence ID" value="XP_001606569"/>
    <property type="gene ID" value="LOC100122959"/>
</dbReference>
<dbReference type="InterPro" id="IPR016159">
    <property type="entry name" value="Cullin_repeat-like_dom_sf"/>
</dbReference>
<dbReference type="FunCoup" id="A0A7M7LJS3">
    <property type="interactions" value="829"/>
</dbReference>
<protein>
    <recommendedName>
        <fullName evidence="2 5">Vacuolar protein sorting-associated protein 51 homolog</fullName>
    </recommendedName>
</protein>
<dbReference type="RefSeq" id="XP_001606569.2">
    <property type="nucleotide sequence ID" value="XM_001606519.6"/>
</dbReference>
<dbReference type="CTD" id="738"/>
<dbReference type="InParanoid" id="A0A7M7LJS3"/>
<feature type="domain" description="Exocyst complex component EXOC2/Sec5 N-terminal" evidence="6">
    <location>
        <begin position="6"/>
        <end position="249"/>
    </location>
</feature>
<dbReference type="Proteomes" id="UP000002358">
    <property type="component" value="Chromosome 5"/>
</dbReference>
<dbReference type="GO" id="GO:1990745">
    <property type="term" value="C:EARP complex"/>
    <property type="evidence" value="ECO:0007669"/>
    <property type="project" value="TreeGrafter"/>
</dbReference>
<dbReference type="OrthoDB" id="203678at2759"/>
<dbReference type="GO" id="GO:0048193">
    <property type="term" value="P:Golgi vesicle transport"/>
    <property type="evidence" value="ECO:0007669"/>
    <property type="project" value="TreeGrafter"/>
</dbReference>
<comment type="similarity">
    <text evidence="1 5">Belongs to the VPS51 family.</text>
</comment>
<keyword evidence="5" id="KW-0333">Golgi apparatus</keyword>
<evidence type="ECO:0000256" key="1">
    <source>
        <dbReference type="ARBA" id="ARBA00006080"/>
    </source>
</evidence>
<sequence length="734" mass="83962">MTSESSGNPYDINGPNFNSDLYLQKLLKDYNLKQIMDHEAEVVHETQTLHSDMQTLVYENYNKFISATDTVRKMKYDFNQMEESMDLLAKNMDSITSFSEQISTTLQGTRGQIMRLSSVHSLLKKLQFLFKLPNNLKDKINEENYSQAVQDYIHAQRVLNQYGNMPSFQGIQKDCEEIVEEMKDKLRTQFHKTDASTKSLAESVDLLLQLKEPADVLCADFLTHADKRLSEQLDNLKEMCENDIIEFVEMGSSGFLSDLCLIVASYKDMFVNRPPVDKNEFSDDFDTKAVSRLNTFIMNNMKKYFDLVSKRVENVADTVVLVRALDRFYKRLQAMNALCEDTDFARTGTDIVIGAGRKQCRNHLSALKQHLSETLAKVRQTLASKVSSDGDGGLPELQALLVMPTIEKVKGILQDLLVFLQPELSFGLKPQFLQRFCVDEVREGLVIGFLHHLTATANGFCTGLDAPKFPPTLLLLLSKMCLEFKDSNVHYLLTSTDDLFNIEEYAASKNDVTSETEICENFQKAAQELLNHFVRLQGLTVSQMLRKSVETRDWLHTIEPRTVRAVMKRVVEDITAIESQVTALYDDTDGQVDRSSDSSRKTHSVSRHQYRSNWSSYTPSHLDSSFVSNIHKLFSERIEIFSSVHFNKASILTGIIKISLKTFLECVRLRTFSKYGLQQIQVDTHYLQLYLWRFVSDENLVHFLLDEILGSAVHRCLEPVLMEPSVVDIICERN</sequence>
<dbReference type="InterPro" id="IPR039481">
    <property type="entry name" value="EXOC2/Sec5_N_dom"/>
</dbReference>
<dbReference type="GO" id="GO:0016020">
    <property type="term" value="C:membrane"/>
    <property type="evidence" value="ECO:0007669"/>
    <property type="project" value="TreeGrafter"/>
</dbReference>
<evidence type="ECO:0000313" key="8">
    <source>
        <dbReference type="Proteomes" id="UP000002358"/>
    </source>
</evidence>
<dbReference type="SMR" id="A0A7M7LJS3"/>
<evidence type="ECO:0000256" key="5">
    <source>
        <dbReference type="RuleBase" id="RU368010"/>
    </source>
</evidence>
<dbReference type="AlphaFoldDB" id="A0A7M7LJS3"/>
<keyword evidence="5" id="KW-0445">Lipid transport</keyword>
<dbReference type="Pfam" id="PF15469">
    <property type="entry name" value="Sec5"/>
    <property type="match status" value="1"/>
</dbReference>
<dbReference type="PANTHER" id="PTHR15954:SF4">
    <property type="entry name" value="VACUOLAR PROTEIN SORTING-ASSOCIATED PROTEIN 51 HOMOLOG"/>
    <property type="match status" value="1"/>
</dbReference>
<dbReference type="SUPFAM" id="SSF74788">
    <property type="entry name" value="Cullin repeat-like"/>
    <property type="match status" value="1"/>
</dbReference>
<keyword evidence="5" id="KW-0653">Protein transport</keyword>
<dbReference type="GO" id="GO:0007041">
    <property type="term" value="P:lysosomal transport"/>
    <property type="evidence" value="ECO:0007669"/>
    <property type="project" value="TreeGrafter"/>
</dbReference>
<dbReference type="GeneID" id="100122959"/>
<comment type="subcellular location">
    <subcellularLocation>
        <location evidence="5">Golgi apparatus</location>
        <location evidence="5">trans-Golgi network</location>
    </subcellularLocation>
</comment>
<dbReference type="GO" id="GO:0015031">
    <property type="term" value="P:protein transport"/>
    <property type="evidence" value="ECO:0007669"/>
    <property type="project" value="UniProtKB-UniRule"/>
</dbReference>
<accession>A0A7M7LJS3</accession>
<keyword evidence="4" id="KW-0175">Coiled coil</keyword>
<reference evidence="7" key="1">
    <citation type="submission" date="2021-01" db="UniProtKB">
        <authorList>
            <consortium name="EnsemblMetazoa"/>
        </authorList>
    </citation>
    <scope>IDENTIFICATION</scope>
</reference>
<dbReference type="GO" id="GO:0032456">
    <property type="term" value="P:endocytic recycling"/>
    <property type="evidence" value="ECO:0007669"/>
    <property type="project" value="TreeGrafter"/>
</dbReference>
<evidence type="ECO:0000256" key="3">
    <source>
        <dbReference type="ARBA" id="ARBA00022448"/>
    </source>
</evidence>
<name>A0A7M7LJS3_NASVI</name>